<dbReference type="GO" id="GO:0006098">
    <property type="term" value="P:pentose-phosphate shunt"/>
    <property type="evidence" value="ECO:0007669"/>
    <property type="project" value="UniProtKB-UniPathway"/>
</dbReference>
<comment type="similarity">
    <text evidence="4 7">Belongs to the glucosamine/galactosamine-6-phosphate isomerase family. 6-phosphogluconolactonase subfamily.</text>
</comment>
<organism evidence="9 10">
    <name type="scientific">Paraglaciecola mesophila</name>
    <dbReference type="NCBI Taxonomy" id="197222"/>
    <lineage>
        <taxon>Bacteria</taxon>
        <taxon>Pseudomonadati</taxon>
        <taxon>Pseudomonadota</taxon>
        <taxon>Gammaproteobacteria</taxon>
        <taxon>Alteromonadales</taxon>
        <taxon>Alteromonadaceae</taxon>
        <taxon>Paraglaciecola</taxon>
    </lineage>
</organism>
<evidence type="ECO:0000313" key="9">
    <source>
        <dbReference type="EMBL" id="QHJ11522.1"/>
    </source>
</evidence>
<dbReference type="GO" id="GO:0017057">
    <property type="term" value="F:6-phosphogluconolactonase activity"/>
    <property type="evidence" value="ECO:0007669"/>
    <property type="project" value="UniProtKB-UniRule"/>
</dbReference>
<dbReference type="GO" id="GO:0005975">
    <property type="term" value="P:carbohydrate metabolic process"/>
    <property type="evidence" value="ECO:0007669"/>
    <property type="project" value="UniProtKB-UniRule"/>
</dbReference>
<name>A0A857JJN9_9ALTE</name>
<dbReference type="InterPro" id="IPR005900">
    <property type="entry name" value="6-phosphogluconolactonase_DevB"/>
</dbReference>
<dbReference type="EC" id="3.1.1.31" evidence="5 7"/>
<dbReference type="UniPathway" id="UPA00115">
    <property type="reaction ID" value="UER00409"/>
</dbReference>
<proteinExistence type="inferred from homology"/>
<accession>A0A857JJN9</accession>
<evidence type="ECO:0000256" key="5">
    <source>
        <dbReference type="ARBA" id="ARBA00013198"/>
    </source>
</evidence>
<dbReference type="Proteomes" id="UP000464524">
    <property type="component" value="Chromosome"/>
</dbReference>
<reference evidence="9 10" key="1">
    <citation type="submission" date="2019-12" db="EMBL/GenBank/DDBJ databases">
        <title>Genome sequencing and assembly of endphytes of Porphyra tenera.</title>
        <authorList>
            <person name="Park J.M."/>
            <person name="Shin R."/>
            <person name="Jo S.H."/>
        </authorList>
    </citation>
    <scope>NUCLEOTIDE SEQUENCE [LARGE SCALE GENOMIC DNA]</scope>
    <source>
        <strain evidence="9 10">GPM4</strain>
    </source>
</reference>
<evidence type="ECO:0000256" key="4">
    <source>
        <dbReference type="ARBA" id="ARBA00010662"/>
    </source>
</evidence>
<evidence type="ECO:0000256" key="3">
    <source>
        <dbReference type="ARBA" id="ARBA00004961"/>
    </source>
</evidence>
<dbReference type="Gene3D" id="3.40.50.1360">
    <property type="match status" value="1"/>
</dbReference>
<dbReference type="Pfam" id="PF01182">
    <property type="entry name" value="Glucosamine_iso"/>
    <property type="match status" value="1"/>
</dbReference>
<evidence type="ECO:0000256" key="2">
    <source>
        <dbReference type="ARBA" id="ARBA00002681"/>
    </source>
</evidence>
<dbReference type="InterPro" id="IPR039104">
    <property type="entry name" value="6PGL"/>
</dbReference>
<evidence type="ECO:0000259" key="8">
    <source>
        <dbReference type="Pfam" id="PF01182"/>
    </source>
</evidence>
<sequence>MSLNENNFQSTDELNATFAQSIVDILTAGINENGRASLVVSGGRTPKALFNALSKVALDWSKVDISLADERWVETDDDASNEKMVRRELLQNKAAAANFVGLKTEHDNAKDAVETCTANLAKLHTPFDVLILGMGEDGHTASLFPCSEQIHQGLDQGARRTYIAVQPTTAPNQRMSLTLPALLNSKNIFLHLTGDSKKQVLDKAVKGGDEHEMPIRAVLNSADVELMWAP</sequence>
<protein>
    <recommendedName>
        <fullName evidence="6 7">6-phosphogluconolactonase</fullName>
        <shortName evidence="7">6PGL</shortName>
        <ecNumber evidence="5 7">3.1.1.31</ecNumber>
    </recommendedName>
</protein>
<dbReference type="NCBIfam" id="TIGR01198">
    <property type="entry name" value="pgl"/>
    <property type="match status" value="1"/>
</dbReference>
<comment type="catalytic activity">
    <reaction evidence="1 7">
        <text>6-phospho-D-glucono-1,5-lactone + H2O = 6-phospho-D-gluconate + H(+)</text>
        <dbReference type="Rhea" id="RHEA:12556"/>
        <dbReference type="ChEBI" id="CHEBI:15377"/>
        <dbReference type="ChEBI" id="CHEBI:15378"/>
        <dbReference type="ChEBI" id="CHEBI:57955"/>
        <dbReference type="ChEBI" id="CHEBI:58759"/>
        <dbReference type="EC" id="3.1.1.31"/>
    </reaction>
</comment>
<comment type="function">
    <text evidence="2 7">Hydrolysis of 6-phosphogluconolactone to 6-phosphogluconate.</text>
</comment>
<gene>
    <name evidence="7" type="primary">pgl</name>
    <name evidence="9" type="ORF">FX988_01756</name>
</gene>
<dbReference type="KEGG" id="pmes:FX988_01756"/>
<comment type="pathway">
    <text evidence="3 7">Carbohydrate degradation; pentose phosphate pathway; D-ribulose 5-phosphate from D-glucose 6-phosphate (oxidative stage): step 2/3.</text>
</comment>
<evidence type="ECO:0000256" key="1">
    <source>
        <dbReference type="ARBA" id="ARBA00000832"/>
    </source>
</evidence>
<keyword evidence="10" id="KW-1185">Reference proteome</keyword>
<dbReference type="PANTHER" id="PTHR11054">
    <property type="entry name" value="6-PHOSPHOGLUCONOLACTONASE"/>
    <property type="match status" value="1"/>
</dbReference>
<dbReference type="EMBL" id="CP047656">
    <property type="protein sequence ID" value="QHJ11522.1"/>
    <property type="molecule type" value="Genomic_DNA"/>
</dbReference>
<dbReference type="PANTHER" id="PTHR11054:SF0">
    <property type="entry name" value="6-PHOSPHOGLUCONOLACTONASE"/>
    <property type="match status" value="1"/>
</dbReference>
<dbReference type="SUPFAM" id="SSF100950">
    <property type="entry name" value="NagB/RpiA/CoA transferase-like"/>
    <property type="match status" value="1"/>
</dbReference>
<dbReference type="CDD" id="cd01400">
    <property type="entry name" value="6PGL"/>
    <property type="match status" value="1"/>
</dbReference>
<dbReference type="RefSeq" id="WP_160179247.1">
    <property type="nucleotide sequence ID" value="NZ_CP047656.1"/>
</dbReference>
<dbReference type="InterPro" id="IPR037171">
    <property type="entry name" value="NagB/RpiA_transferase-like"/>
</dbReference>
<evidence type="ECO:0000313" key="10">
    <source>
        <dbReference type="Proteomes" id="UP000464524"/>
    </source>
</evidence>
<evidence type="ECO:0000256" key="7">
    <source>
        <dbReference type="RuleBase" id="RU365095"/>
    </source>
</evidence>
<dbReference type="InterPro" id="IPR006148">
    <property type="entry name" value="Glc/Gal-6P_isomerase"/>
</dbReference>
<keyword evidence="7 9" id="KW-0378">Hydrolase</keyword>
<feature type="domain" description="Glucosamine/galactosamine-6-phosphate isomerase" evidence="8">
    <location>
        <begin position="10"/>
        <end position="228"/>
    </location>
</feature>
<dbReference type="OrthoDB" id="9810967at2"/>
<evidence type="ECO:0000256" key="6">
    <source>
        <dbReference type="ARBA" id="ARBA00020337"/>
    </source>
</evidence>
<dbReference type="AlphaFoldDB" id="A0A857JJN9"/>